<reference evidence="2 3" key="1">
    <citation type="submission" date="2018-05" db="EMBL/GenBank/DDBJ databases">
        <title>Spiribacter halobius sp. nov., a moderately halophilic bacterium isolated from marine solar saltern.</title>
        <authorList>
            <person name="Zheng W.-S."/>
            <person name="Lu D.-C."/>
            <person name="Du Z.-J."/>
        </authorList>
    </citation>
    <scope>NUCLEOTIDE SEQUENCE [LARGE SCALE GENOMIC DNA]</scope>
    <source>
        <strain evidence="2 3">E85</strain>
    </source>
</reference>
<dbReference type="Proteomes" id="UP000245474">
    <property type="component" value="Unassembled WGS sequence"/>
</dbReference>
<dbReference type="InterPro" id="IPR001343">
    <property type="entry name" value="Hemolysn_Ca-bd"/>
</dbReference>
<proteinExistence type="predicted"/>
<organism evidence="2 3">
    <name type="scientific">Sediminicurvatus halobius</name>
    <dbReference type="NCBI Taxonomy" id="2182432"/>
    <lineage>
        <taxon>Bacteria</taxon>
        <taxon>Pseudomonadati</taxon>
        <taxon>Pseudomonadota</taxon>
        <taxon>Gammaproteobacteria</taxon>
        <taxon>Chromatiales</taxon>
        <taxon>Ectothiorhodospiraceae</taxon>
        <taxon>Sediminicurvatus</taxon>
    </lineage>
</organism>
<dbReference type="InterPro" id="IPR011049">
    <property type="entry name" value="Serralysin-like_metalloprot_C"/>
</dbReference>
<keyword evidence="1" id="KW-0106">Calcium</keyword>
<dbReference type="Pfam" id="PF00353">
    <property type="entry name" value="HemolysinCabind"/>
    <property type="match status" value="2"/>
</dbReference>
<evidence type="ECO:0000313" key="2">
    <source>
        <dbReference type="EMBL" id="PWG61689.1"/>
    </source>
</evidence>
<keyword evidence="3" id="KW-1185">Reference proteome</keyword>
<protein>
    <submittedName>
        <fullName evidence="2">Uncharacterized protein</fullName>
    </submittedName>
</protein>
<dbReference type="GO" id="GO:0005509">
    <property type="term" value="F:calcium ion binding"/>
    <property type="evidence" value="ECO:0007669"/>
    <property type="project" value="InterPro"/>
</dbReference>
<dbReference type="PRINTS" id="PR00313">
    <property type="entry name" value="CABNDNGRPT"/>
</dbReference>
<dbReference type="AlphaFoldDB" id="A0A2U2MY87"/>
<dbReference type="SUPFAM" id="SSF51120">
    <property type="entry name" value="beta-Roll"/>
    <property type="match status" value="1"/>
</dbReference>
<dbReference type="EMBL" id="QFFI01000028">
    <property type="protein sequence ID" value="PWG61689.1"/>
    <property type="molecule type" value="Genomic_DNA"/>
</dbReference>
<evidence type="ECO:0000313" key="3">
    <source>
        <dbReference type="Proteomes" id="UP000245474"/>
    </source>
</evidence>
<evidence type="ECO:0000256" key="1">
    <source>
        <dbReference type="ARBA" id="ARBA00022837"/>
    </source>
</evidence>
<name>A0A2U2MY87_9GAMM</name>
<accession>A0A2U2MY87</accession>
<comment type="caution">
    <text evidence="2">The sequence shown here is derived from an EMBL/GenBank/DDBJ whole genome shotgun (WGS) entry which is preliminary data.</text>
</comment>
<sequence length="264" mass="27596">MLNAEDGDDVLRYHADSVWSAGAARTSPIDGAPVPLEGLNRSHDEFDGGLGVDTLILTDGADALLGQDAISPAHPQASGTRVTDVEKVLAGLGNDLIDLTDLGAGESVSVEGGEGDDSIWTGAGDDQIDVGIGTDSAFGGLGSDEFFYDLGYGVDFFDGGDDDSGPLNFDEVVFGAGITPGLFSLSDLGNDTYEFDFLGTDDFLTTYRMDSVRFADGTTLALSTEETPSGQAPLPGTLWLMLAGAGIWYRRRTHLAARQSPAQT</sequence>
<gene>
    <name evidence="2" type="ORF">DEM34_15120</name>
</gene>